<dbReference type="Proteomes" id="UP000002230">
    <property type="component" value="Chromosome"/>
</dbReference>
<dbReference type="EMBL" id="CP002154">
    <property type="protein sequence ID" value="ADM43078.1"/>
    <property type="molecule type" value="Genomic_DNA"/>
</dbReference>
<dbReference type="Gene3D" id="3.40.50.2020">
    <property type="match status" value="1"/>
</dbReference>
<dbReference type="Pfam" id="PF00156">
    <property type="entry name" value="Pribosyltran"/>
    <property type="match status" value="1"/>
</dbReference>
<evidence type="ECO:0000259" key="3">
    <source>
        <dbReference type="Pfam" id="PF18912"/>
    </source>
</evidence>
<evidence type="ECO:0008006" key="6">
    <source>
        <dbReference type="Google" id="ProtNLM"/>
    </source>
</evidence>
<protein>
    <recommendedName>
        <fullName evidence="6">DNA utilization protein GntX</fullName>
    </recommendedName>
</protein>
<evidence type="ECO:0000256" key="1">
    <source>
        <dbReference type="ARBA" id="ARBA00008007"/>
    </source>
</evidence>
<dbReference type="CDD" id="cd06223">
    <property type="entry name" value="PRTases_typeI"/>
    <property type="match status" value="1"/>
</dbReference>
<dbReference type="AlphaFoldDB" id="A0A0H3DV14"/>
<dbReference type="InterPro" id="IPR051910">
    <property type="entry name" value="ComF/GntX_DNA_util-trans"/>
</dbReference>
<evidence type="ECO:0000313" key="5">
    <source>
        <dbReference type="Proteomes" id="UP000002230"/>
    </source>
</evidence>
<dbReference type="SUPFAM" id="SSF53271">
    <property type="entry name" value="PRTase-like"/>
    <property type="match status" value="1"/>
</dbReference>
<dbReference type="Pfam" id="PF18912">
    <property type="entry name" value="DZR_2"/>
    <property type="match status" value="1"/>
</dbReference>
<reference evidence="5" key="1">
    <citation type="submission" date="2010-08" db="EMBL/GenBank/DDBJ databases">
        <title>Genome comparisons of Edwardsiella bacteria analysed using deep sequencing technology.</title>
        <authorList>
            <person name="van Soest J.J."/>
            <person name="Henkel C.V."/>
            <person name="Jansen H.J."/>
            <person name="van den Hondel C.A.M.J.J."/>
            <person name="Bloemberg G.V."/>
            <person name="Meijer A.H."/>
            <person name="Spaink H.P."/>
        </authorList>
    </citation>
    <scope>NUCLEOTIDE SEQUENCE [LARGE SCALE GENOMIC DNA]</scope>
    <source>
        <strain evidence="5">FL6-60</strain>
    </source>
</reference>
<evidence type="ECO:0000313" key="4">
    <source>
        <dbReference type="EMBL" id="ADM43078.1"/>
    </source>
</evidence>
<dbReference type="InterPro" id="IPR044005">
    <property type="entry name" value="DZR_2"/>
</dbReference>
<dbReference type="PATRIC" id="fig|718251.5.peg.3105"/>
<organism evidence="4 5">
    <name type="scientific">Edwardsiella tarda (strain FL6-60)</name>
    <dbReference type="NCBI Taxonomy" id="718251"/>
    <lineage>
        <taxon>Bacteria</taxon>
        <taxon>Pseudomonadati</taxon>
        <taxon>Pseudomonadota</taxon>
        <taxon>Gammaproteobacteria</taxon>
        <taxon>Enterobacterales</taxon>
        <taxon>Hafniaceae</taxon>
        <taxon>Edwardsiella</taxon>
    </lineage>
</organism>
<dbReference type="HOGENOM" id="CLU_054549_0_2_6"/>
<name>A0A0H3DV14_EDWTF</name>
<feature type="domain" description="Phosphoribosyltransferase" evidence="2">
    <location>
        <begin position="179"/>
        <end position="224"/>
    </location>
</feature>
<feature type="domain" description="Double zinc ribbon" evidence="3">
    <location>
        <begin position="7"/>
        <end position="54"/>
    </location>
</feature>
<proteinExistence type="inferred from homology"/>
<comment type="similarity">
    <text evidence="1">Belongs to the ComF/GntX family.</text>
</comment>
<accession>A0A0H3DV14</accession>
<sequence length="226" mass="25899">MVSLHGRCAICRLPLRAPVGICSACRRALPIPPPCCPRCGLPSADTQRPCGRCLLRPPLWQRLTFVSDYLPPLAPLVQRLKYRAEWPLAVPLARLMLLHYLQDRRRAPRARPELILPVPLHRLRHWQRGYNQAAELARWLARWLQAEFRPQWLWRTRRTPPQQGLSAAQRRRNLRGAFAAHRGLAGRRVLLVDDVITTSSTLSEISRLLIAQGVMSVETICLCRTL</sequence>
<dbReference type="InterPro" id="IPR029057">
    <property type="entry name" value="PRTase-like"/>
</dbReference>
<dbReference type="KEGG" id="etd:ETAF_2976"/>
<dbReference type="PANTHER" id="PTHR47505">
    <property type="entry name" value="DNA UTILIZATION PROTEIN YHGH"/>
    <property type="match status" value="1"/>
</dbReference>
<keyword evidence="5" id="KW-1185">Reference proteome</keyword>
<reference evidence="4 5" key="2">
    <citation type="journal article" date="2011" name="BMC Immunol.">
        <title>Comparison of static immersion and intravenous injection systems for exposure of zebrafish embryos to the natural pathogen Edwardsiella tarda.</title>
        <authorList>
            <person name="van Soest J.J."/>
            <person name="Stockhammer O.W."/>
            <person name="Ordas A."/>
            <person name="Bloemberg G.V."/>
            <person name="Spaink H.P."/>
            <person name="Meijer A.H."/>
        </authorList>
    </citation>
    <scope>NUCLEOTIDE SEQUENCE [LARGE SCALE GENOMIC DNA]</scope>
    <source>
        <strain evidence="4 5">FL6-60</strain>
    </source>
</reference>
<evidence type="ECO:0000259" key="2">
    <source>
        <dbReference type="Pfam" id="PF00156"/>
    </source>
</evidence>
<dbReference type="PANTHER" id="PTHR47505:SF1">
    <property type="entry name" value="DNA UTILIZATION PROTEIN YHGH"/>
    <property type="match status" value="1"/>
</dbReference>
<gene>
    <name evidence="4" type="ordered locus">ETAF_2976</name>
</gene>
<dbReference type="InterPro" id="IPR000836">
    <property type="entry name" value="PRTase_dom"/>
</dbReference>